<protein>
    <submittedName>
        <fullName evidence="2">Uncharacterized protein</fullName>
    </submittedName>
</protein>
<gene>
    <name evidence="2" type="ORF">O3P69_015952</name>
</gene>
<sequence length="190" mass="20647">MRVTSAAAAGLVVITMAAQGVAGIGLAVDALLAVPQAIVLKGGLIALIVVLKILKKVKEARQQEKTHMMHAVHAPNMPYALRHMHRRSLATATPDDNLTEALTEGKEVEEVLEEAVVRLIERLDDDGCLVKLLCHLQEKPQGTLSPEEGQLASLFSAGVQGCREAFSRCGMEEVQLVEAFRYTWQLQESV</sequence>
<keyword evidence="1" id="KW-0472">Membrane</keyword>
<dbReference type="Proteomes" id="UP001487740">
    <property type="component" value="Unassembled WGS sequence"/>
</dbReference>
<feature type="transmembrane region" description="Helical" evidence="1">
    <location>
        <begin position="33"/>
        <end position="54"/>
    </location>
</feature>
<evidence type="ECO:0000256" key="1">
    <source>
        <dbReference type="SAM" id="Phobius"/>
    </source>
</evidence>
<comment type="caution">
    <text evidence="2">The sequence shown here is derived from an EMBL/GenBank/DDBJ whole genome shotgun (WGS) entry which is preliminary data.</text>
</comment>
<keyword evidence="1" id="KW-1133">Transmembrane helix</keyword>
<evidence type="ECO:0000313" key="3">
    <source>
        <dbReference type="Proteomes" id="UP001487740"/>
    </source>
</evidence>
<accession>A0AAW0T918</accession>
<keyword evidence="3" id="KW-1185">Reference proteome</keyword>
<dbReference type="EMBL" id="JARAKH010000036">
    <property type="protein sequence ID" value="KAK8383858.1"/>
    <property type="molecule type" value="Genomic_DNA"/>
</dbReference>
<organism evidence="2 3">
    <name type="scientific">Scylla paramamosain</name>
    <name type="common">Mud crab</name>
    <dbReference type="NCBI Taxonomy" id="85552"/>
    <lineage>
        <taxon>Eukaryota</taxon>
        <taxon>Metazoa</taxon>
        <taxon>Ecdysozoa</taxon>
        <taxon>Arthropoda</taxon>
        <taxon>Crustacea</taxon>
        <taxon>Multicrustacea</taxon>
        <taxon>Malacostraca</taxon>
        <taxon>Eumalacostraca</taxon>
        <taxon>Eucarida</taxon>
        <taxon>Decapoda</taxon>
        <taxon>Pleocyemata</taxon>
        <taxon>Brachyura</taxon>
        <taxon>Eubrachyura</taxon>
        <taxon>Portunoidea</taxon>
        <taxon>Portunidae</taxon>
        <taxon>Portuninae</taxon>
        <taxon>Scylla</taxon>
    </lineage>
</organism>
<name>A0AAW0T918_SCYPA</name>
<dbReference type="AlphaFoldDB" id="A0AAW0T918"/>
<evidence type="ECO:0000313" key="2">
    <source>
        <dbReference type="EMBL" id="KAK8383858.1"/>
    </source>
</evidence>
<reference evidence="2 3" key="1">
    <citation type="submission" date="2023-03" db="EMBL/GenBank/DDBJ databases">
        <title>High-quality genome of Scylla paramamosain provides insights in environmental adaptation.</title>
        <authorList>
            <person name="Zhang L."/>
        </authorList>
    </citation>
    <scope>NUCLEOTIDE SEQUENCE [LARGE SCALE GENOMIC DNA]</scope>
    <source>
        <strain evidence="2">LZ_2023a</strain>
        <tissue evidence="2">Muscle</tissue>
    </source>
</reference>
<proteinExistence type="predicted"/>
<keyword evidence="1" id="KW-0812">Transmembrane</keyword>